<protein>
    <submittedName>
        <fullName evidence="2">Uncharacterized protein</fullName>
    </submittedName>
</protein>
<accession>A0A367K502</accession>
<dbReference type="EMBL" id="PJQM01002200">
    <property type="protein sequence ID" value="RCH97293.1"/>
    <property type="molecule type" value="Genomic_DNA"/>
</dbReference>
<gene>
    <name evidence="2" type="ORF">CU098_011563</name>
</gene>
<feature type="non-terminal residue" evidence="2">
    <location>
        <position position="1"/>
    </location>
</feature>
<keyword evidence="3" id="KW-1185">Reference proteome</keyword>
<feature type="region of interest" description="Disordered" evidence="1">
    <location>
        <begin position="92"/>
        <end position="148"/>
    </location>
</feature>
<evidence type="ECO:0000256" key="1">
    <source>
        <dbReference type="SAM" id="MobiDB-lite"/>
    </source>
</evidence>
<organism evidence="2 3">
    <name type="scientific">Rhizopus stolonifer</name>
    <name type="common">Rhizopus nigricans</name>
    <dbReference type="NCBI Taxonomy" id="4846"/>
    <lineage>
        <taxon>Eukaryota</taxon>
        <taxon>Fungi</taxon>
        <taxon>Fungi incertae sedis</taxon>
        <taxon>Mucoromycota</taxon>
        <taxon>Mucoromycotina</taxon>
        <taxon>Mucoromycetes</taxon>
        <taxon>Mucorales</taxon>
        <taxon>Mucorineae</taxon>
        <taxon>Rhizopodaceae</taxon>
        <taxon>Rhizopus</taxon>
    </lineage>
</organism>
<evidence type="ECO:0000313" key="2">
    <source>
        <dbReference type="EMBL" id="RCH97293.1"/>
    </source>
</evidence>
<dbReference type="Proteomes" id="UP000253551">
    <property type="component" value="Unassembled WGS sequence"/>
</dbReference>
<sequence length="169" mass="20094">SISNEYKSTAKRLFSIFICRVQSGIIEKWFLKSIVKSILKYALSQEMYKLYKTRHLDDLLNSSFVLRNTSEPKSVIQLAKKMKKILGKFNKKNKKEDKDEEMEQEEEQEKEDKEEVDEVKEEEKEEEDIVEPEVVLNDDDEEQKSSQHIPFLNDIAMLQEYFQHPLLKT</sequence>
<proteinExistence type="predicted"/>
<dbReference type="AlphaFoldDB" id="A0A367K502"/>
<comment type="caution">
    <text evidence="2">The sequence shown here is derived from an EMBL/GenBank/DDBJ whole genome shotgun (WGS) entry which is preliminary data.</text>
</comment>
<feature type="compositionally biased region" description="Acidic residues" evidence="1">
    <location>
        <begin position="98"/>
        <end position="142"/>
    </location>
</feature>
<reference evidence="2 3" key="1">
    <citation type="journal article" date="2018" name="G3 (Bethesda)">
        <title>Phylogenetic and Phylogenomic Definition of Rhizopus Species.</title>
        <authorList>
            <person name="Gryganskyi A.P."/>
            <person name="Golan J."/>
            <person name="Dolatabadi S."/>
            <person name="Mondo S."/>
            <person name="Robb S."/>
            <person name="Idnurm A."/>
            <person name="Muszewska A."/>
            <person name="Steczkiewicz K."/>
            <person name="Masonjones S."/>
            <person name="Liao H.L."/>
            <person name="Gajdeczka M.T."/>
            <person name="Anike F."/>
            <person name="Vuek A."/>
            <person name="Anishchenko I.M."/>
            <person name="Voigt K."/>
            <person name="de Hoog G.S."/>
            <person name="Smith M.E."/>
            <person name="Heitman J."/>
            <person name="Vilgalys R."/>
            <person name="Stajich J.E."/>
        </authorList>
    </citation>
    <scope>NUCLEOTIDE SEQUENCE [LARGE SCALE GENOMIC DNA]</scope>
    <source>
        <strain evidence="2 3">LSU 92-RS-03</strain>
    </source>
</reference>
<name>A0A367K502_RHIST</name>
<evidence type="ECO:0000313" key="3">
    <source>
        <dbReference type="Proteomes" id="UP000253551"/>
    </source>
</evidence>